<comment type="caution">
    <text evidence="2">The sequence shown here is derived from an EMBL/GenBank/DDBJ whole genome shotgun (WGS) entry which is preliminary data.</text>
</comment>
<proteinExistence type="predicted"/>
<dbReference type="AlphaFoldDB" id="A0AAV9XC50"/>
<keyword evidence="1" id="KW-0812">Transmembrane</keyword>
<evidence type="ECO:0000256" key="1">
    <source>
        <dbReference type="SAM" id="Phobius"/>
    </source>
</evidence>
<name>A0AAV9XC50_9PEZI</name>
<keyword evidence="1" id="KW-1133">Transmembrane helix</keyword>
<reference evidence="2 3" key="1">
    <citation type="submission" date="2019-10" db="EMBL/GenBank/DDBJ databases">
        <authorList>
            <person name="Palmer J.M."/>
        </authorList>
    </citation>
    <scope>NUCLEOTIDE SEQUENCE [LARGE SCALE GENOMIC DNA]</scope>
    <source>
        <strain evidence="2 3">TWF694</strain>
    </source>
</reference>
<gene>
    <name evidence="2" type="ORF">TWF694_009710</name>
</gene>
<dbReference type="EMBL" id="JAVHJO010000006">
    <property type="protein sequence ID" value="KAK6539488.1"/>
    <property type="molecule type" value="Genomic_DNA"/>
</dbReference>
<evidence type="ECO:0000313" key="3">
    <source>
        <dbReference type="Proteomes" id="UP001365542"/>
    </source>
</evidence>
<feature type="transmembrane region" description="Helical" evidence="1">
    <location>
        <begin position="136"/>
        <end position="158"/>
    </location>
</feature>
<protein>
    <submittedName>
        <fullName evidence="2">Uncharacterized protein</fullName>
    </submittedName>
</protein>
<sequence length="161" mass="17178">MFFHNKSSRNLGQTAPELPRLSIESGSLHLDLEAGGNNPYMVPVASSSNALVPYKPSRPTTAVSTTFSMTSSAFNFAPPPPVYLGAYEKEALSGYLTPPHAGGSSSGVVTEVESVYEVHELSLLDRFQASHQLRMLFILLLSFIIIGGIAAAVLVLLAKKA</sequence>
<organism evidence="2 3">
    <name type="scientific">Orbilia ellipsospora</name>
    <dbReference type="NCBI Taxonomy" id="2528407"/>
    <lineage>
        <taxon>Eukaryota</taxon>
        <taxon>Fungi</taxon>
        <taxon>Dikarya</taxon>
        <taxon>Ascomycota</taxon>
        <taxon>Pezizomycotina</taxon>
        <taxon>Orbiliomycetes</taxon>
        <taxon>Orbiliales</taxon>
        <taxon>Orbiliaceae</taxon>
        <taxon>Orbilia</taxon>
    </lineage>
</organism>
<keyword evidence="3" id="KW-1185">Reference proteome</keyword>
<evidence type="ECO:0000313" key="2">
    <source>
        <dbReference type="EMBL" id="KAK6539488.1"/>
    </source>
</evidence>
<keyword evidence="1" id="KW-0472">Membrane</keyword>
<accession>A0AAV9XC50</accession>
<dbReference type="Proteomes" id="UP001365542">
    <property type="component" value="Unassembled WGS sequence"/>
</dbReference>